<comment type="caution">
    <text evidence="2">The sequence shown here is derived from an EMBL/GenBank/DDBJ whole genome shotgun (WGS) entry which is preliminary data.</text>
</comment>
<keyword evidence="3" id="KW-1185">Reference proteome</keyword>
<feature type="compositionally biased region" description="Basic and acidic residues" evidence="1">
    <location>
        <begin position="131"/>
        <end position="152"/>
    </location>
</feature>
<reference evidence="2" key="2">
    <citation type="journal article" date="2023" name="Science">
        <title>Genomic signatures of disease resistance in endangered staghorn corals.</title>
        <authorList>
            <person name="Vollmer S.V."/>
            <person name="Selwyn J.D."/>
            <person name="Despard B.A."/>
            <person name="Roesel C.L."/>
        </authorList>
    </citation>
    <scope>NUCLEOTIDE SEQUENCE</scope>
    <source>
        <strain evidence="2">K2</strain>
    </source>
</reference>
<sequence length="152" mass="17077">MAEKEENSLERGGFSRSAGCRILSTQEEQSCDSLQRIKSNENISQDDTTRNHSEQSAGNFKPSSTNRFATFRTQGSQNHRGNRQLRSTNRNIADQSSSHIEDSQRLATSNERHTLPVRSVSQDLPGLIPPRDIDTRPPDNEAGDKQPNRRMA</sequence>
<dbReference type="AlphaFoldDB" id="A0AAD9V307"/>
<protein>
    <submittedName>
        <fullName evidence="2">Uncharacterized protein</fullName>
    </submittedName>
</protein>
<feature type="region of interest" description="Disordered" evidence="1">
    <location>
        <begin position="1"/>
        <end position="152"/>
    </location>
</feature>
<feature type="compositionally biased region" description="Polar residues" evidence="1">
    <location>
        <begin position="23"/>
        <end position="46"/>
    </location>
</feature>
<feature type="non-terminal residue" evidence="2">
    <location>
        <position position="1"/>
    </location>
</feature>
<evidence type="ECO:0000256" key="1">
    <source>
        <dbReference type="SAM" id="MobiDB-lite"/>
    </source>
</evidence>
<proteinExistence type="predicted"/>
<organism evidence="2 3">
    <name type="scientific">Acropora cervicornis</name>
    <name type="common">Staghorn coral</name>
    <dbReference type="NCBI Taxonomy" id="6130"/>
    <lineage>
        <taxon>Eukaryota</taxon>
        <taxon>Metazoa</taxon>
        <taxon>Cnidaria</taxon>
        <taxon>Anthozoa</taxon>
        <taxon>Hexacorallia</taxon>
        <taxon>Scleractinia</taxon>
        <taxon>Astrocoeniina</taxon>
        <taxon>Acroporidae</taxon>
        <taxon>Acropora</taxon>
    </lineage>
</organism>
<evidence type="ECO:0000313" key="3">
    <source>
        <dbReference type="Proteomes" id="UP001249851"/>
    </source>
</evidence>
<dbReference type="EMBL" id="JARQWQ010000040">
    <property type="protein sequence ID" value="KAK2559383.1"/>
    <property type="molecule type" value="Genomic_DNA"/>
</dbReference>
<dbReference type="Proteomes" id="UP001249851">
    <property type="component" value="Unassembled WGS sequence"/>
</dbReference>
<accession>A0AAD9V307</accession>
<evidence type="ECO:0000313" key="2">
    <source>
        <dbReference type="EMBL" id="KAK2559383.1"/>
    </source>
</evidence>
<gene>
    <name evidence="2" type="ORF">P5673_018004</name>
</gene>
<name>A0AAD9V307_ACRCE</name>
<feature type="compositionally biased region" description="Polar residues" evidence="1">
    <location>
        <begin position="54"/>
        <end position="98"/>
    </location>
</feature>
<reference evidence="2" key="1">
    <citation type="journal article" date="2023" name="G3 (Bethesda)">
        <title>Whole genome assembly and annotation of the endangered Caribbean coral Acropora cervicornis.</title>
        <authorList>
            <person name="Selwyn J.D."/>
            <person name="Vollmer S.V."/>
        </authorList>
    </citation>
    <scope>NUCLEOTIDE SEQUENCE</scope>
    <source>
        <strain evidence="2">K2</strain>
    </source>
</reference>
<feature type="compositionally biased region" description="Basic and acidic residues" evidence="1">
    <location>
        <begin position="99"/>
        <end position="114"/>
    </location>
</feature>